<dbReference type="Pfam" id="PF08100">
    <property type="entry name" value="Dimerisation"/>
    <property type="match status" value="1"/>
</dbReference>
<dbReference type="AlphaFoldDB" id="A1C7A7"/>
<dbReference type="InterPro" id="IPR001077">
    <property type="entry name" value="COMT_C"/>
</dbReference>
<dbReference type="GeneID" id="4708013"/>
<feature type="domain" description="O-methyltransferase C-terminal" evidence="4">
    <location>
        <begin position="184"/>
        <end position="379"/>
    </location>
</feature>
<dbReference type="InterPro" id="IPR036388">
    <property type="entry name" value="WH-like_DNA-bd_sf"/>
</dbReference>
<dbReference type="InterPro" id="IPR029063">
    <property type="entry name" value="SAM-dependent_MTases_sf"/>
</dbReference>
<reference evidence="6 7" key="1">
    <citation type="journal article" date="2008" name="PLoS Genet.">
        <title>Genomic islands in the pathogenic filamentous fungus Aspergillus fumigatus.</title>
        <authorList>
            <person name="Fedorova N.D."/>
            <person name="Khaldi N."/>
            <person name="Joardar V.S."/>
            <person name="Maiti R."/>
            <person name="Amedeo P."/>
            <person name="Anderson M.J."/>
            <person name="Crabtree J."/>
            <person name="Silva J.C."/>
            <person name="Badger J.H."/>
            <person name="Albarraq A."/>
            <person name="Angiuoli S."/>
            <person name="Bussey H."/>
            <person name="Bowyer P."/>
            <person name="Cotty P.J."/>
            <person name="Dyer P.S."/>
            <person name="Egan A."/>
            <person name="Galens K."/>
            <person name="Fraser-Liggett C.M."/>
            <person name="Haas B.J."/>
            <person name="Inman J.M."/>
            <person name="Kent R."/>
            <person name="Lemieux S."/>
            <person name="Malavazi I."/>
            <person name="Orvis J."/>
            <person name="Roemer T."/>
            <person name="Ronning C.M."/>
            <person name="Sundaram J.P."/>
            <person name="Sutton G."/>
            <person name="Turner G."/>
            <person name="Venter J.C."/>
            <person name="White O.R."/>
            <person name="Whitty B.R."/>
            <person name="Youngman P."/>
            <person name="Wolfe K.H."/>
            <person name="Goldman G.H."/>
            <person name="Wortman J.R."/>
            <person name="Jiang B."/>
            <person name="Denning D.W."/>
            <person name="Nierman W.C."/>
        </authorList>
    </citation>
    <scope>NUCLEOTIDE SEQUENCE [LARGE SCALE GENOMIC DNA]</scope>
    <source>
        <strain evidence="7">ATCC 1007 / CBS 513.65 / DSM 816 / NCTC 3887 / NRRL 1</strain>
    </source>
</reference>
<dbReference type="eggNOG" id="KOG3178">
    <property type="taxonomic scope" value="Eukaryota"/>
</dbReference>
<dbReference type="PANTHER" id="PTHR43712:SF11">
    <property type="entry name" value="O-METHYLTRANSFERASE (AFU_ORTHOLOGUE AFUA_2G17820)-RELATED"/>
    <property type="match status" value="1"/>
</dbReference>
<dbReference type="InterPro" id="IPR016461">
    <property type="entry name" value="COMT-like"/>
</dbReference>
<dbReference type="InterPro" id="IPR036390">
    <property type="entry name" value="WH_DNA-bd_sf"/>
</dbReference>
<dbReference type="SUPFAM" id="SSF53335">
    <property type="entry name" value="S-adenosyl-L-methionine-dependent methyltransferases"/>
    <property type="match status" value="1"/>
</dbReference>
<evidence type="ECO:0000256" key="1">
    <source>
        <dbReference type="ARBA" id="ARBA00022603"/>
    </source>
</evidence>
<dbReference type="SUPFAM" id="SSF46785">
    <property type="entry name" value="Winged helix' DNA-binding domain"/>
    <property type="match status" value="1"/>
</dbReference>
<dbReference type="PANTHER" id="PTHR43712">
    <property type="entry name" value="PUTATIVE (AFU_ORTHOLOGUE AFUA_4G14580)-RELATED"/>
    <property type="match status" value="1"/>
</dbReference>
<keyword evidence="1" id="KW-0489">Methyltransferase</keyword>
<dbReference type="GO" id="GO:0008171">
    <property type="term" value="F:O-methyltransferase activity"/>
    <property type="evidence" value="ECO:0007669"/>
    <property type="project" value="InterPro"/>
</dbReference>
<proteinExistence type="predicted"/>
<dbReference type="Pfam" id="PF00891">
    <property type="entry name" value="Methyltransf_2"/>
    <property type="match status" value="1"/>
</dbReference>
<dbReference type="HOGENOM" id="CLU_005533_5_0_1"/>
<dbReference type="Gene3D" id="1.10.10.10">
    <property type="entry name" value="Winged helix-like DNA-binding domain superfamily/Winged helix DNA-binding domain"/>
    <property type="match status" value="1"/>
</dbReference>
<protein>
    <submittedName>
        <fullName evidence="6">O-methyltransferase, putative</fullName>
    </submittedName>
</protein>
<dbReference type="RefSeq" id="XP_001275704.1">
    <property type="nucleotide sequence ID" value="XM_001275703.1"/>
</dbReference>
<dbReference type="Gene3D" id="3.40.50.150">
    <property type="entry name" value="Vaccinia Virus protein VP39"/>
    <property type="match status" value="1"/>
</dbReference>
<dbReference type="InterPro" id="IPR012967">
    <property type="entry name" value="COMT_dimerisation"/>
</dbReference>
<evidence type="ECO:0000256" key="2">
    <source>
        <dbReference type="ARBA" id="ARBA00022679"/>
    </source>
</evidence>
<dbReference type="VEuPathDB" id="FungiDB:ACLA_073130"/>
<name>A1C7A7_ASPCL</name>
<dbReference type="PROSITE" id="PS51683">
    <property type="entry name" value="SAM_OMT_II"/>
    <property type="match status" value="1"/>
</dbReference>
<keyword evidence="3" id="KW-0949">S-adenosyl-L-methionine</keyword>
<organism evidence="6 7">
    <name type="scientific">Aspergillus clavatus (strain ATCC 1007 / CBS 513.65 / DSM 816 / NCTC 3887 / NRRL 1 / QM 1276 / 107)</name>
    <dbReference type="NCBI Taxonomy" id="344612"/>
    <lineage>
        <taxon>Eukaryota</taxon>
        <taxon>Fungi</taxon>
        <taxon>Dikarya</taxon>
        <taxon>Ascomycota</taxon>
        <taxon>Pezizomycotina</taxon>
        <taxon>Eurotiomycetes</taxon>
        <taxon>Eurotiomycetidae</taxon>
        <taxon>Eurotiales</taxon>
        <taxon>Aspergillaceae</taxon>
        <taxon>Aspergillus</taxon>
        <taxon>Aspergillus subgen. Fumigati</taxon>
    </lineage>
</organism>
<dbReference type="OMA" id="MGYNFMD"/>
<keyword evidence="7" id="KW-1185">Reference proteome</keyword>
<dbReference type="GO" id="GO:0046983">
    <property type="term" value="F:protein dimerization activity"/>
    <property type="evidence" value="ECO:0007669"/>
    <property type="project" value="InterPro"/>
</dbReference>
<dbReference type="KEGG" id="act:ACLA_073130"/>
<evidence type="ECO:0000256" key="3">
    <source>
        <dbReference type="ARBA" id="ARBA00022691"/>
    </source>
</evidence>
<evidence type="ECO:0000259" key="4">
    <source>
        <dbReference type="Pfam" id="PF00891"/>
    </source>
</evidence>
<keyword evidence="2" id="KW-0808">Transferase</keyword>
<evidence type="ECO:0000259" key="5">
    <source>
        <dbReference type="Pfam" id="PF08100"/>
    </source>
</evidence>
<accession>A1C7A7</accession>
<evidence type="ECO:0000313" key="6">
    <source>
        <dbReference type="EMBL" id="EAW14278.1"/>
    </source>
</evidence>
<sequence length="408" mass="45446">MDTSAHNNSSPMAASSEKLLSLVEQIKQSILCENGPSPQTHSHLLGLIDQLRGAVETPTETILRLIYQPPQNAALRTVVDMGIFPLLVDSGETGVSAGELAKRIGAEKELIVRLMRIVSALGLCSNPELEVYRPTDKTAIMTGATGRDGVSCLYDLTLPTLAKLPDYFREHGYACPQDYDRSPMQWAVGQSQFEWLADRPQHQSLFNSYMASRRHGKPSWFDVYPVQRLMEDARSDEGSVLLVDIGGNQGHDLIKFQKRFGSKAGRLVLQDLPGIAVCSHPGIEVMEYSFFDPQPIYDARIYYFRAIFHDWPDHICRAILRNTVSAMDAEYSRIIIADFVLPDTNASLLQASMDIQMMSIGAGVERSERQWRELLHSVGLEIREIRGGSPGMESVIEAAVVNPKLEKL</sequence>
<dbReference type="Proteomes" id="UP000006701">
    <property type="component" value="Unassembled WGS sequence"/>
</dbReference>
<dbReference type="OrthoDB" id="2410195at2759"/>
<evidence type="ECO:0000313" key="7">
    <source>
        <dbReference type="Proteomes" id="UP000006701"/>
    </source>
</evidence>
<dbReference type="GO" id="GO:0032259">
    <property type="term" value="P:methylation"/>
    <property type="evidence" value="ECO:0007669"/>
    <property type="project" value="UniProtKB-KW"/>
</dbReference>
<feature type="domain" description="O-methyltransferase dimerisation" evidence="5">
    <location>
        <begin position="73"/>
        <end position="136"/>
    </location>
</feature>
<dbReference type="GO" id="GO:0044550">
    <property type="term" value="P:secondary metabolite biosynthetic process"/>
    <property type="evidence" value="ECO:0007669"/>
    <property type="project" value="UniProtKB-ARBA"/>
</dbReference>
<gene>
    <name evidence="6" type="ORF">ACLA_073130</name>
</gene>
<dbReference type="EMBL" id="DS027045">
    <property type="protein sequence ID" value="EAW14278.1"/>
    <property type="molecule type" value="Genomic_DNA"/>
</dbReference>